<dbReference type="RefSeq" id="WP_007014435.1">
    <property type="nucleotide sequence ID" value="NZ_AGFM01000056.1"/>
</dbReference>
<dbReference type="EMBL" id="AGFM01000056">
    <property type="protein sequence ID" value="EHJ59499.1"/>
    <property type="molecule type" value="Genomic_DNA"/>
</dbReference>
<dbReference type="AlphaFoldDB" id="G6EGQ6"/>
<dbReference type="Gene3D" id="1.20.1290.10">
    <property type="entry name" value="AhpD-like"/>
    <property type="match status" value="1"/>
</dbReference>
<dbReference type="PANTHER" id="PTHR34846">
    <property type="entry name" value="4-CARBOXYMUCONOLACTONE DECARBOXYLASE FAMILY PROTEIN (AFU_ORTHOLOGUE AFUA_6G11590)"/>
    <property type="match status" value="1"/>
</dbReference>
<gene>
    <name evidence="1" type="ORF">NSU_3527</name>
</gene>
<name>G6EGQ6_9SPHN</name>
<dbReference type="Proteomes" id="UP000004030">
    <property type="component" value="Unassembled WGS sequence"/>
</dbReference>
<dbReference type="PANTHER" id="PTHR34846:SF5">
    <property type="entry name" value="CARBOXYMUCONOLACTONE DECARBOXYLASE-LIKE DOMAIN-CONTAINING PROTEIN"/>
    <property type="match status" value="1"/>
</dbReference>
<evidence type="ECO:0000313" key="2">
    <source>
        <dbReference type="Proteomes" id="UP000004030"/>
    </source>
</evidence>
<accession>G6EGQ6</accession>
<sequence>MACWNEAAALGLMDLADALRADERLPAEVREFVIMRTAFRCGASLPVAHHSAAARSLAVPEWLIEAAIGRAQLPLDDGFGDVAAVVDSLVADKQAEPEAFERLQARLGPALALDIVMLTGLYITVSLVMNACAITCEDKD</sequence>
<proteinExistence type="predicted"/>
<keyword evidence="2" id="KW-1185">Reference proteome</keyword>
<dbReference type="SUPFAM" id="SSF69118">
    <property type="entry name" value="AhpD-like"/>
    <property type="match status" value="1"/>
</dbReference>
<evidence type="ECO:0000313" key="1">
    <source>
        <dbReference type="EMBL" id="EHJ59499.1"/>
    </source>
</evidence>
<comment type="caution">
    <text evidence="1">The sequence shown here is derived from an EMBL/GenBank/DDBJ whole genome shotgun (WGS) entry which is preliminary data.</text>
</comment>
<reference evidence="1 2" key="1">
    <citation type="journal article" date="2012" name="J. Bacteriol.">
        <title>Genome sequence of benzo(a)pyrene-degrading bacterium Novosphingobium pentaromativorans US6-1.</title>
        <authorList>
            <person name="Luo Y.R."/>
            <person name="Kang S.G."/>
            <person name="Kim S.J."/>
            <person name="Kim M.R."/>
            <person name="Li N."/>
            <person name="Lee J.H."/>
            <person name="Kwon K.K."/>
        </authorList>
    </citation>
    <scope>NUCLEOTIDE SEQUENCE [LARGE SCALE GENOMIC DNA]</scope>
    <source>
        <strain evidence="1 2">US6-1</strain>
    </source>
</reference>
<protein>
    <recommendedName>
        <fullName evidence="3">Carboxymuconolactone decarboxylase-like domain-containing protein</fullName>
    </recommendedName>
</protein>
<dbReference type="PATRIC" id="fig|1088721.3.peg.3481"/>
<evidence type="ECO:0008006" key="3">
    <source>
        <dbReference type="Google" id="ProtNLM"/>
    </source>
</evidence>
<dbReference type="InterPro" id="IPR029032">
    <property type="entry name" value="AhpD-like"/>
</dbReference>
<organism evidence="1 2">
    <name type="scientific">Novosphingobium pentaromativorans US6-1</name>
    <dbReference type="NCBI Taxonomy" id="1088721"/>
    <lineage>
        <taxon>Bacteria</taxon>
        <taxon>Pseudomonadati</taxon>
        <taxon>Pseudomonadota</taxon>
        <taxon>Alphaproteobacteria</taxon>
        <taxon>Sphingomonadales</taxon>
        <taxon>Sphingomonadaceae</taxon>
        <taxon>Novosphingobium</taxon>
    </lineage>
</organism>